<dbReference type="PRINTS" id="PR00094">
    <property type="entry name" value="ADENYLTKNASE"/>
</dbReference>
<dbReference type="GO" id="GO:0005524">
    <property type="term" value="F:ATP binding"/>
    <property type="evidence" value="ECO:0007669"/>
    <property type="project" value="InterPro"/>
</dbReference>
<sequence length="189" mass="20983">MSMSHLSLIYVIGAPGAGKGTLSSLLASDYGFHHISVGDLLRELSRSGSLNERTKRAIQQNELIEIDQLTHILESTIEDLKKAGKTKLLIDGIPRSIEQIIPLEDTIGPPDVVLLFDCPESIARQRFLARNIPGRNDDGVVFDKRYQEFVALNQGIVEHYERWGLLLKIDTSGDTDSSYAKLLEGLLVK</sequence>
<reference evidence="5 6" key="1">
    <citation type="submission" date="2019-04" db="EMBL/GenBank/DDBJ databases">
        <title>Friends and foes A comparative genomics study of 23 Aspergillus species from section Flavi.</title>
        <authorList>
            <consortium name="DOE Joint Genome Institute"/>
            <person name="Kjaerbolling I."/>
            <person name="Vesth T."/>
            <person name="Frisvad J.C."/>
            <person name="Nybo J.L."/>
            <person name="Theobald S."/>
            <person name="Kildgaard S."/>
            <person name="Isbrandt T."/>
            <person name="Kuo A."/>
            <person name="Sato A."/>
            <person name="Lyhne E.K."/>
            <person name="Kogle M.E."/>
            <person name="Wiebenga A."/>
            <person name="Kun R.S."/>
            <person name="Lubbers R.J."/>
            <person name="Makela M.R."/>
            <person name="Barry K."/>
            <person name="Chovatia M."/>
            <person name="Clum A."/>
            <person name="Daum C."/>
            <person name="Haridas S."/>
            <person name="He G."/>
            <person name="LaButti K."/>
            <person name="Lipzen A."/>
            <person name="Mondo S."/>
            <person name="Riley R."/>
            <person name="Salamov A."/>
            <person name="Simmons B.A."/>
            <person name="Magnuson J.K."/>
            <person name="Henrissat B."/>
            <person name="Mortensen U.H."/>
            <person name="Larsen T.O."/>
            <person name="Devries R.P."/>
            <person name="Grigoriev I.V."/>
            <person name="Machida M."/>
            <person name="Baker S.E."/>
            <person name="Andersen M.R."/>
        </authorList>
    </citation>
    <scope>NUCLEOTIDE SEQUENCE [LARGE SCALE GENOMIC DNA]</scope>
    <source>
        <strain evidence="5 6">IBT 18842</strain>
    </source>
</reference>
<dbReference type="EMBL" id="ML742098">
    <property type="protein sequence ID" value="KAE8150281.1"/>
    <property type="molecule type" value="Genomic_DNA"/>
</dbReference>
<proteinExistence type="inferred from homology"/>
<dbReference type="CDD" id="cd01428">
    <property type="entry name" value="ADK"/>
    <property type="match status" value="1"/>
</dbReference>
<dbReference type="Proteomes" id="UP000325780">
    <property type="component" value="Unassembled WGS sequence"/>
</dbReference>
<protein>
    <submittedName>
        <fullName evidence="5">P-loop containing nucleoside triphosphate hydrolase protein</fullName>
    </submittedName>
</protein>
<dbReference type="HAMAP" id="MF_00235">
    <property type="entry name" value="Adenylate_kinase_Adk"/>
    <property type="match status" value="1"/>
</dbReference>
<dbReference type="PROSITE" id="PS00113">
    <property type="entry name" value="ADENYLATE_KINASE"/>
    <property type="match status" value="1"/>
</dbReference>
<comment type="similarity">
    <text evidence="4">Belongs to the adenylate kinase family.</text>
</comment>
<evidence type="ECO:0000256" key="1">
    <source>
        <dbReference type="ARBA" id="ARBA00022679"/>
    </source>
</evidence>
<evidence type="ECO:0000256" key="3">
    <source>
        <dbReference type="ARBA" id="ARBA00022777"/>
    </source>
</evidence>
<dbReference type="InterPro" id="IPR027417">
    <property type="entry name" value="P-loop_NTPase"/>
</dbReference>
<dbReference type="Pfam" id="PF00406">
    <property type="entry name" value="ADK"/>
    <property type="match status" value="1"/>
</dbReference>
<dbReference type="AlphaFoldDB" id="A0A5N6TW51"/>
<dbReference type="GO" id="GO:0019205">
    <property type="term" value="F:nucleobase-containing compound kinase activity"/>
    <property type="evidence" value="ECO:0007669"/>
    <property type="project" value="InterPro"/>
</dbReference>
<evidence type="ECO:0000313" key="6">
    <source>
        <dbReference type="Proteomes" id="UP000325780"/>
    </source>
</evidence>
<dbReference type="GO" id="GO:0006139">
    <property type="term" value="P:nucleobase-containing compound metabolic process"/>
    <property type="evidence" value="ECO:0007669"/>
    <property type="project" value="InterPro"/>
</dbReference>
<dbReference type="Gene3D" id="3.40.50.300">
    <property type="entry name" value="P-loop containing nucleotide triphosphate hydrolases"/>
    <property type="match status" value="1"/>
</dbReference>
<organism evidence="5 6">
    <name type="scientific">Aspergillus avenaceus</name>
    <dbReference type="NCBI Taxonomy" id="36643"/>
    <lineage>
        <taxon>Eukaryota</taxon>
        <taxon>Fungi</taxon>
        <taxon>Dikarya</taxon>
        <taxon>Ascomycota</taxon>
        <taxon>Pezizomycotina</taxon>
        <taxon>Eurotiomycetes</taxon>
        <taxon>Eurotiomycetidae</taxon>
        <taxon>Eurotiales</taxon>
        <taxon>Aspergillaceae</taxon>
        <taxon>Aspergillus</taxon>
        <taxon>Aspergillus subgen. Circumdati</taxon>
    </lineage>
</organism>
<keyword evidence="2" id="KW-0547">Nucleotide-binding</keyword>
<name>A0A5N6TW51_ASPAV</name>
<keyword evidence="1 4" id="KW-0808">Transferase</keyword>
<dbReference type="InterPro" id="IPR033690">
    <property type="entry name" value="Adenylat_kinase_CS"/>
</dbReference>
<evidence type="ECO:0000256" key="4">
    <source>
        <dbReference type="RuleBase" id="RU003330"/>
    </source>
</evidence>
<dbReference type="SUPFAM" id="SSF52540">
    <property type="entry name" value="P-loop containing nucleoside triphosphate hydrolases"/>
    <property type="match status" value="1"/>
</dbReference>
<accession>A0A5N6TW51</accession>
<keyword evidence="5" id="KW-0378">Hydrolase</keyword>
<evidence type="ECO:0000313" key="5">
    <source>
        <dbReference type="EMBL" id="KAE8150281.1"/>
    </source>
</evidence>
<gene>
    <name evidence="5" type="ORF">BDV25DRAFT_129690</name>
</gene>
<dbReference type="PANTHER" id="PTHR23359">
    <property type="entry name" value="NUCLEOTIDE KINASE"/>
    <property type="match status" value="1"/>
</dbReference>
<evidence type="ECO:0000256" key="2">
    <source>
        <dbReference type="ARBA" id="ARBA00022741"/>
    </source>
</evidence>
<dbReference type="InterPro" id="IPR000850">
    <property type="entry name" value="Adenylat/UMP-CMP_kin"/>
</dbReference>
<dbReference type="OrthoDB" id="442176at2759"/>
<dbReference type="GO" id="GO:0016787">
    <property type="term" value="F:hydrolase activity"/>
    <property type="evidence" value="ECO:0007669"/>
    <property type="project" value="UniProtKB-KW"/>
</dbReference>
<keyword evidence="3 4" id="KW-0418">Kinase</keyword>
<keyword evidence="6" id="KW-1185">Reference proteome</keyword>